<protein>
    <recommendedName>
        <fullName evidence="3">bis(5'-nucleosyl)-tetraphosphatase (symmetrical)</fullName>
        <ecNumber evidence="3">3.6.1.41</ecNumber>
    </recommendedName>
    <alternativeName>
        <fullName evidence="6">Ap4A hydrolase</fullName>
    </alternativeName>
    <alternativeName>
        <fullName evidence="5">Diadenosine 5',5'''-P1,P4-tetraphosphate pyrophosphohydrolase</fullName>
    </alternativeName>
    <alternativeName>
        <fullName evidence="7">Diadenosine tetraphosphatase</fullName>
    </alternativeName>
</protein>
<evidence type="ECO:0000256" key="4">
    <source>
        <dbReference type="ARBA" id="ARBA00022801"/>
    </source>
</evidence>
<dbReference type="NCBIfam" id="TIGR00668">
    <property type="entry name" value="apaH"/>
    <property type="match status" value="1"/>
</dbReference>
<dbReference type="Pfam" id="PF00149">
    <property type="entry name" value="Metallophos"/>
    <property type="match status" value="1"/>
</dbReference>
<dbReference type="Proteomes" id="UP000286976">
    <property type="component" value="Unassembled WGS sequence"/>
</dbReference>
<evidence type="ECO:0000256" key="5">
    <source>
        <dbReference type="ARBA" id="ARBA00031248"/>
    </source>
</evidence>
<evidence type="ECO:0000256" key="6">
    <source>
        <dbReference type="ARBA" id="ARBA00032248"/>
    </source>
</evidence>
<sequence length="305" mass="34023">MACAMHPASPFSWLFPSSGWLNRTFYINVKGARGMSRYLVGDIHSCYTTLRSLLAEVDFSPSRDELWAVGDLIGRGPAPLKTLNFLYSLEGAFSCTLGNHDLHYLAVYAGLQPTKTSQETAALLSAPNSHLLADWLRHFPLALHDPKARQFMSHAGLPPGWKIAETIQYAHEVEEQLQSASWKGLLQHMYGNEPNKWHSSLSGSDRYRYIINALTRMRYCTPEGALDLTHKDALETAPPGELVPWFELQATSTTQVFFGHWASLSGETGRDDIIALDTGCVWNGHLTLYDCDRAEKVSLPNLEGK</sequence>
<proteinExistence type="inferred from homology"/>
<keyword evidence="4" id="KW-0378">Hydrolase</keyword>
<dbReference type="PIRSF" id="PIRSF000903">
    <property type="entry name" value="B5n-ttraPtase_sm"/>
    <property type="match status" value="1"/>
</dbReference>
<dbReference type="InterPro" id="IPR004843">
    <property type="entry name" value="Calcineurin-like_PHP"/>
</dbReference>
<comment type="function">
    <text evidence="1">Hydrolyzes diadenosine 5',5'''-P1,P4-tetraphosphate to yield ADP.</text>
</comment>
<organism evidence="10 11">
    <name type="scientific">Aliidiomarina taiwanensis</name>
    <dbReference type="NCBI Taxonomy" id="946228"/>
    <lineage>
        <taxon>Bacteria</taxon>
        <taxon>Pseudomonadati</taxon>
        <taxon>Pseudomonadota</taxon>
        <taxon>Gammaproteobacteria</taxon>
        <taxon>Alteromonadales</taxon>
        <taxon>Idiomarinaceae</taxon>
        <taxon>Aliidiomarina</taxon>
    </lineage>
</organism>
<gene>
    <name evidence="10" type="ORF">CWE15_07900</name>
</gene>
<comment type="catalytic activity">
    <reaction evidence="8">
        <text>P(1),P(4)-bis(5'-adenosyl) tetraphosphate + H2O = 2 ADP + 2 H(+)</text>
        <dbReference type="Rhea" id="RHEA:24252"/>
        <dbReference type="ChEBI" id="CHEBI:15377"/>
        <dbReference type="ChEBI" id="CHEBI:15378"/>
        <dbReference type="ChEBI" id="CHEBI:58141"/>
        <dbReference type="ChEBI" id="CHEBI:456216"/>
        <dbReference type="EC" id="3.6.1.41"/>
    </reaction>
</comment>
<dbReference type="AlphaFoldDB" id="A0A432X1L5"/>
<comment type="caution">
    <text evidence="10">The sequence shown here is derived from an EMBL/GenBank/DDBJ whole genome shotgun (WGS) entry which is preliminary data.</text>
</comment>
<reference evidence="10 11" key="1">
    <citation type="journal article" date="2011" name="Front. Microbiol.">
        <title>Genomic signatures of strain selection and enhancement in Bacillus atrophaeus var. globigii, a historical biowarfare simulant.</title>
        <authorList>
            <person name="Gibbons H.S."/>
            <person name="Broomall S.M."/>
            <person name="McNew L.A."/>
            <person name="Daligault H."/>
            <person name="Chapman C."/>
            <person name="Bruce D."/>
            <person name="Karavis M."/>
            <person name="Krepps M."/>
            <person name="McGregor P.A."/>
            <person name="Hong C."/>
            <person name="Park K.H."/>
            <person name="Akmal A."/>
            <person name="Feldman A."/>
            <person name="Lin J.S."/>
            <person name="Chang W.E."/>
            <person name="Higgs B.W."/>
            <person name="Demirev P."/>
            <person name="Lindquist J."/>
            <person name="Liem A."/>
            <person name="Fochler E."/>
            <person name="Read T.D."/>
            <person name="Tapia R."/>
            <person name="Johnson S."/>
            <person name="Bishop-Lilly K.A."/>
            <person name="Detter C."/>
            <person name="Han C."/>
            <person name="Sozhamannan S."/>
            <person name="Rosenzweig C.N."/>
            <person name="Skowronski E.W."/>
        </authorList>
    </citation>
    <scope>NUCLEOTIDE SEQUENCE [LARGE SCALE GENOMIC DNA]</scope>
    <source>
        <strain evidence="10 11">AIT1</strain>
    </source>
</reference>
<dbReference type="Gene3D" id="3.60.21.10">
    <property type="match status" value="1"/>
</dbReference>
<name>A0A432X1L5_9GAMM</name>
<comment type="similarity">
    <text evidence="2">Belongs to the Ap4A hydrolase family.</text>
</comment>
<evidence type="ECO:0000256" key="3">
    <source>
        <dbReference type="ARBA" id="ARBA00012506"/>
    </source>
</evidence>
<evidence type="ECO:0000313" key="10">
    <source>
        <dbReference type="EMBL" id="RUO40061.1"/>
    </source>
</evidence>
<dbReference type="NCBIfam" id="NF001204">
    <property type="entry name" value="PRK00166.1"/>
    <property type="match status" value="1"/>
</dbReference>
<dbReference type="InterPro" id="IPR029052">
    <property type="entry name" value="Metallo-depent_PP-like"/>
</dbReference>
<keyword evidence="11" id="KW-1185">Reference proteome</keyword>
<feature type="domain" description="Calcineurin-like phosphoesterase" evidence="9">
    <location>
        <begin position="38"/>
        <end position="198"/>
    </location>
</feature>
<dbReference type="EMBL" id="PIPQ01000004">
    <property type="protein sequence ID" value="RUO40061.1"/>
    <property type="molecule type" value="Genomic_DNA"/>
</dbReference>
<dbReference type="GO" id="GO:0008803">
    <property type="term" value="F:bis(5'-nucleosyl)-tetraphosphatase (symmetrical) activity"/>
    <property type="evidence" value="ECO:0007669"/>
    <property type="project" value="UniProtKB-EC"/>
</dbReference>
<evidence type="ECO:0000256" key="7">
    <source>
        <dbReference type="ARBA" id="ARBA00033210"/>
    </source>
</evidence>
<accession>A0A432X1L5</accession>
<evidence type="ECO:0000259" key="9">
    <source>
        <dbReference type="Pfam" id="PF00149"/>
    </source>
</evidence>
<evidence type="ECO:0000256" key="8">
    <source>
        <dbReference type="ARBA" id="ARBA00049417"/>
    </source>
</evidence>
<dbReference type="EC" id="3.6.1.41" evidence="3"/>
<dbReference type="SUPFAM" id="SSF56300">
    <property type="entry name" value="Metallo-dependent phosphatases"/>
    <property type="match status" value="1"/>
</dbReference>
<evidence type="ECO:0000256" key="1">
    <source>
        <dbReference type="ARBA" id="ARBA00003413"/>
    </source>
</evidence>
<dbReference type="InterPro" id="IPR004617">
    <property type="entry name" value="ApaH"/>
</dbReference>
<evidence type="ECO:0000313" key="11">
    <source>
        <dbReference type="Proteomes" id="UP000286976"/>
    </source>
</evidence>
<dbReference type="PANTHER" id="PTHR40942">
    <property type="match status" value="1"/>
</dbReference>
<dbReference type="PANTHER" id="PTHR40942:SF4">
    <property type="entry name" value="CYTOCHROME C5"/>
    <property type="match status" value="1"/>
</dbReference>
<evidence type="ECO:0000256" key="2">
    <source>
        <dbReference type="ARBA" id="ARBA00005419"/>
    </source>
</evidence>